<gene>
    <name evidence="7" type="ORF">DGUA_6G010206</name>
</gene>
<dbReference type="CDD" id="cd07979">
    <property type="entry name" value="HFD_TAF9"/>
    <property type="match status" value="1"/>
</dbReference>
<dbReference type="FunFam" id="1.10.20.10:FF:000018">
    <property type="entry name" value="Transcription initiation factor TFIID subunit 9"/>
    <property type="match status" value="1"/>
</dbReference>
<dbReference type="STRING" id="7266.A0A3B0JY96"/>
<keyword evidence="5" id="KW-0539">Nucleus</keyword>
<dbReference type="AlphaFoldDB" id="A0A3B0JY96"/>
<feature type="compositionally biased region" description="Acidic residues" evidence="6">
    <location>
        <begin position="283"/>
        <end position="292"/>
    </location>
</feature>
<protein>
    <submittedName>
        <fullName evidence="7">Blast:Transcription initiation factor TFIID subunit 9</fullName>
    </submittedName>
</protein>
<dbReference type="Proteomes" id="UP000268350">
    <property type="component" value="Unassembled WGS sequence"/>
</dbReference>
<proteinExistence type="inferred from homology"/>
<dbReference type="InterPro" id="IPR009072">
    <property type="entry name" value="Histone-fold"/>
</dbReference>
<keyword evidence="7" id="KW-0396">Initiation factor</keyword>
<evidence type="ECO:0000256" key="2">
    <source>
        <dbReference type="ARBA" id="ARBA00007646"/>
    </source>
</evidence>
<comment type="subcellular location">
    <subcellularLocation>
        <location evidence="1">Nucleus</location>
    </subcellularLocation>
</comment>
<dbReference type="Gene3D" id="1.10.20.10">
    <property type="entry name" value="Histone, subunit A"/>
    <property type="match status" value="1"/>
</dbReference>
<keyword evidence="3" id="KW-0805">Transcription regulation</keyword>
<dbReference type="GO" id="GO:0003743">
    <property type="term" value="F:translation initiation factor activity"/>
    <property type="evidence" value="ECO:0007669"/>
    <property type="project" value="UniProtKB-KW"/>
</dbReference>
<dbReference type="GO" id="GO:0003713">
    <property type="term" value="F:transcription coactivator activity"/>
    <property type="evidence" value="ECO:0007669"/>
    <property type="project" value="TreeGrafter"/>
</dbReference>
<evidence type="ECO:0000256" key="3">
    <source>
        <dbReference type="ARBA" id="ARBA00023015"/>
    </source>
</evidence>
<evidence type="ECO:0000313" key="8">
    <source>
        <dbReference type="Proteomes" id="UP000268350"/>
    </source>
</evidence>
<organism evidence="7 8">
    <name type="scientific">Drosophila guanche</name>
    <name type="common">Fruit fly</name>
    <dbReference type="NCBI Taxonomy" id="7266"/>
    <lineage>
        <taxon>Eukaryota</taxon>
        <taxon>Metazoa</taxon>
        <taxon>Ecdysozoa</taxon>
        <taxon>Arthropoda</taxon>
        <taxon>Hexapoda</taxon>
        <taxon>Insecta</taxon>
        <taxon>Pterygota</taxon>
        <taxon>Neoptera</taxon>
        <taxon>Endopterygota</taxon>
        <taxon>Diptera</taxon>
        <taxon>Brachycera</taxon>
        <taxon>Muscomorpha</taxon>
        <taxon>Ephydroidea</taxon>
        <taxon>Drosophilidae</taxon>
        <taxon>Drosophila</taxon>
        <taxon>Sophophora</taxon>
    </lineage>
</organism>
<feature type="region of interest" description="Disordered" evidence="6">
    <location>
        <begin position="231"/>
        <end position="292"/>
    </location>
</feature>
<evidence type="ECO:0000256" key="4">
    <source>
        <dbReference type="ARBA" id="ARBA00023163"/>
    </source>
</evidence>
<dbReference type="InterPro" id="IPR051431">
    <property type="entry name" value="TFIID_subunit_9"/>
</dbReference>
<keyword evidence="4" id="KW-0804">Transcription</keyword>
<evidence type="ECO:0000256" key="6">
    <source>
        <dbReference type="SAM" id="MobiDB-lite"/>
    </source>
</evidence>
<evidence type="ECO:0000256" key="5">
    <source>
        <dbReference type="ARBA" id="ARBA00023242"/>
    </source>
</evidence>
<dbReference type="GO" id="GO:0051123">
    <property type="term" value="P:RNA polymerase II preinitiation complex assembly"/>
    <property type="evidence" value="ECO:0007669"/>
    <property type="project" value="TreeGrafter"/>
</dbReference>
<evidence type="ECO:0000256" key="1">
    <source>
        <dbReference type="ARBA" id="ARBA00004123"/>
    </source>
</evidence>
<dbReference type="EMBL" id="OUUW01000003">
    <property type="protein sequence ID" value="SPP77701.1"/>
    <property type="molecule type" value="Genomic_DNA"/>
</dbReference>
<evidence type="ECO:0000313" key="7">
    <source>
        <dbReference type="EMBL" id="SPP77701.1"/>
    </source>
</evidence>
<dbReference type="GO" id="GO:0005669">
    <property type="term" value="C:transcription factor TFIID complex"/>
    <property type="evidence" value="ECO:0007669"/>
    <property type="project" value="TreeGrafter"/>
</dbReference>
<comment type="similarity">
    <text evidence="2">Belongs to the TAF9 family.</text>
</comment>
<dbReference type="PANTHER" id="PTHR48068">
    <property type="entry name" value="TAF9 RNA POLYMERASE II, TATA BOX-BINDING PROTEIN (TBP)-ASSOCIATED FACTOR"/>
    <property type="match status" value="1"/>
</dbReference>
<reference evidence="8" key="1">
    <citation type="submission" date="2018-01" db="EMBL/GenBank/DDBJ databases">
        <authorList>
            <person name="Alioto T."/>
            <person name="Alioto T."/>
        </authorList>
    </citation>
    <scope>NUCLEOTIDE SEQUENCE [LARGE SCALE GENOMIC DNA]</scope>
</reference>
<accession>A0A3B0JY96</accession>
<dbReference type="OrthoDB" id="341924at2759"/>
<dbReference type="GO" id="GO:0046982">
    <property type="term" value="F:protein heterodimerization activity"/>
    <property type="evidence" value="ECO:0007669"/>
    <property type="project" value="InterPro"/>
</dbReference>
<sequence>MRGYISVYFRGSIFIGPYSVTLHILFVLKLFSSVFCTMASEKSEKAKIKAQIKHVPKDAQVIMSILKEQNIHDYEPRVVNQLLEFTFRYVTCILDDAKVYANHARKKTIDLEDVRLATDMALDKSFTGPLPRHTLSKVAEIRNSMPLPPIKPHCGLRLPPDRYCLTGVNYKLRATNQAKKMPKSALESRSLKTIVKPVASANGPKRAHSVVAKQQVVTIPKPVIKFTTTTKNVSGSADTKPDTSSGGDMKMEVDSDAVAVGSIPSTSATSAAGVGSGVKREREEEEFEFAAN</sequence>
<keyword evidence="8" id="KW-1185">Reference proteome</keyword>
<keyword evidence="7" id="KW-0648">Protein biosynthesis</keyword>
<dbReference type="SUPFAM" id="SSF47113">
    <property type="entry name" value="Histone-fold"/>
    <property type="match status" value="1"/>
</dbReference>
<dbReference type="Pfam" id="PF02291">
    <property type="entry name" value="TFIID-31kDa"/>
    <property type="match status" value="1"/>
</dbReference>
<feature type="compositionally biased region" description="Polar residues" evidence="6">
    <location>
        <begin position="231"/>
        <end position="246"/>
    </location>
</feature>
<name>A0A3B0JY96_DROGU</name>
<dbReference type="GO" id="GO:0016251">
    <property type="term" value="F:RNA polymerase II general transcription initiation factor activity"/>
    <property type="evidence" value="ECO:0007669"/>
    <property type="project" value="TreeGrafter"/>
</dbReference>
<dbReference type="GO" id="GO:0000124">
    <property type="term" value="C:SAGA complex"/>
    <property type="evidence" value="ECO:0007669"/>
    <property type="project" value="TreeGrafter"/>
</dbReference>
<dbReference type="InterPro" id="IPR003162">
    <property type="entry name" value="TFIID-31"/>
</dbReference>
<dbReference type="PANTHER" id="PTHR48068:SF4">
    <property type="entry name" value="TATA-BOX BINDING PROTEIN ASSOCIATED FACTOR 9"/>
    <property type="match status" value="1"/>
</dbReference>